<keyword evidence="8 11" id="KW-0238">DNA-binding</keyword>
<accession>A0A2K3NQC2</accession>
<dbReference type="Proteomes" id="UP000236291">
    <property type="component" value="Unassembled WGS sequence"/>
</dbReference>
<evidence type="ECO:0000256" key="4">
    <source>
        <dbReference type="ARBA" id="ARBA00022741"/>
    </source>
</evidence>
<evidence type="ECO:0000256" key="7">
    <source>
        <dbReference type="ARBA" id="ARBA00022840"/>
    </source>
</evidence>
<dbReference type="InterPro" id="IPR027417">
    <property type="entry name" value="P-loop_NTPase"/>
</dbReference>
<keyword evidence="9 11" id="KW-0234">DNA repair</keyword>
<dbReference type="SUPFAM" id="SSF52540">
    <property type="entry name" value="P-loop containing nucleoside triphosphate hydrolases"/>
    <property type="match status" value="2"/>
</dbReference>
<comment type="similarity">
    <text evidence="2 11">Belongs to the SNF2/RAD54 helicase family.</text>
</comment>
<evidence type="ECO:0000259" key="15">
    <source>
        <dbReference type="PROSITE" id="PS51413"/>
    </source>
</evidence>
<evidence type="ECO:0000256" key="1">
    <source>
        <dbReference type="ARBA" id="ARBA00004123"/>
    </source>
</evidence>
<dbReference type="FunFam" id="3.40.50.10810:FF:000006">
    <property type="entry name" value="Putative DNA helicase INO80"/>
    <property type="match status" value="1"/>
</dbReference>
<dbReference type="PROSITE" id="PS51413">
    <property type="entry name" value="DBINO"/>
    <property type="match status" value="1"/>
</dbReference>
<dbReference type="GO" id="GO:0003677">
    <property type="term" value="F:DNA binding"/>
    <property type="evidence" value="ECO:0007669"/>
    <property type="project" value="UniProtKB-UniRule"/>
</dbReference>
<dbReference type="Gene3D" id="3.40.50.300">
    <property type="entry name" value="P-loop containing nucleotide triphosphate hydrolases"/>
    <property type="match status" value="2"/>
</dbReference>
<keyword evidence="5 11" id="KW-0227">DNA damage</keyword>
<comment type="domain">
    <text evidence="11">The DBINO region is involved in binding to DNA.</text>
</comment>
<keyword evidence="10" id="KW-0539">Nucleus</keyword>
<feature type="coiled-coil region" evidence="12">
    <location>
        <begin position="384"/>
        <end position="423"/>
    </location>
</feature>
<evidence type="ECO:0000256" key="13">
    <source>
        <dbReference type="SAM" id="MobiDB-lite"/>
    </source>
</evidence>
<dbReference type="CDD" id="cd18793">
    <property type="entry name" value="SF2_C_SNF"/>
    <property type="match status" value="1"/>
</dbReference>
<evidence type="ECO:0000256" key="12">
    <source>
        <dbReference type="SAM" id="Coils"/>
    </source>
</evidence>
<dbReference type="Pfam" id="PF13892">
    <property type="entry name" value="DBINO"/>
    <property type="match status" value="1"/>
</dbReference>
<comment type="function">
    <text evidence="11">ATPase component of the INO80 complex which remodels chromatin by shifting nucleosomes and is involved in DNA repair.</text>
</comment>
<evidence type="ECO:0000256" key="5">
    <source>
        <dbReference type="ARBA" id="ARBA00022763"/>
    </source>
</evidence>
<dbReference type="PANTHER" id="PTHR45685">
    <property type="entry name" value="HELICASE SRCAP-RELATED"/>
    <property type="match status" value="1"/>
</dbReference>
<protein>
    <recommendedName>
        <fullName evidence="3 11">Chromatin-remodeling ATPase INO80</fullName>
        <ecNumber evidence="11">3.6.4.-</ecNumber>
    </recommendedName>
</protein>
<dbReference type="PROSITE" id="PS51192">
    <property type="entry name" value="HELICASE_ATP_BIND_1"/>
    <property type="match status" value="1"/>
</dbReference>
<dbReference type="InterPro" id="IPR049730">
    <property type="entry name" value="SNF2/RAD54-like_C"/>
</dbReference>
<dbReference type="PANTHER" id="PTHR45685:SF2">
    <property type="entry name" value="CHROMATIN-REMODELING ATPASE INO80"/>
    <property type="match status" value="1"/>
</dbReference>
<dbReference type="Pfam" id="PF00176">
    <property type="entry name" value="SNF2-rel_dom"/>
    <property type="match status" value="1"/>
</dbReference>
<gene>
    <name evidence="16" type="ORF">L195_g001677</name>
</gene>
<feature type="domain" description="DBINO" evidence="15">
    <location>
        <begin position="311"/>
        <end position="437"/>
    </location>
</feature>
<dbReference type="InterPro" id="IPR050520">
    <property type="entry name" value="INO80/SWR1_helicase"/>
</dbReference>
<name>A0A2K3NQC2_TRIPR</name>
<evidence type="ECO:0000256" key="2">
    <source>
        <dbReference type="ARBA" id="ARBA00007025"/>
    </source>
</evidence>
<keyword evidence="12" id="KW-0175">Coiled coil</keyword>
<organism evidence="16 17">
    <name type="scientific">Trifolium pratense</name>
    <name type="common">Red clover</name>
    <dbReference type="NCBI Taxonomy" id="57577"/>
    <lineage>
        <taxon>Eukaryota</taxon>
        <taxon>Viridiplantae</taxon>
        <taxon>Streptophyta</taxon>
        <taxon>Embryophyta</taxon>
        <taxon>Tracheophyta</taxon>
        <taxon>Spermatophyta</taxon>
        <taxon>Magnoliopsida</taxon>
        <taxon>eudicotyledons</taxon>
        <taxon>Gunneridae</taxon>
        <taxon>Pentapetalae</taxon>
        <taxon>rosids</taxon>
        <taxon>fabids</taxon>
        <taxon>Fabales</taxon>
        <taxon>Fabaceae</taxon>
        <taxon>Papilionoideae</taxon>
        <taxon>50 kb inversion clade</taxon>
        <taxon>NPAAA clade</taxon>
        <taxon>Hologalegina</taxon>
        <taxon>IRL clade</taxon>
        <taxon>Trifolieae</taxon>
        <taxon>Trifolium</taxon>
    </lineage>
</organism>
<dbReference type="InterPro" id="IPR014001">
    <property type="entry name" value="Helicase_ATP-bd"/>
</dbReference>
<proteinExistence type="inferred from homology"/>
<dbReference type="EMBL" id="ASHM01000696">
    <property type="protein sequence ID" value="PNY05234.1"/>
    <property type="molecule type" value="Genomic_DNA"/>
</dbReference>
<dbReference type="GO" id="GO:0031011">
    <property type="term" value="C:Ino80 complex"/>
    <property type="evidence" value="ECO:0007669"/>
    <property type="project" value="UniProtKB-UniRule"/>
</dbReference>
<evidence type="ECO:0000313" key="16">
    <source>
        <dbReference type="EMBL" id="PNY05234.1"/>
    </source>
</evidence>
<reference evidence="16 17" key="2">
    <citation type="journal article" date="2017" name="Front. Plant Sci.">
        <title>Gene Classification and Mining of Molecular Markers Useful in Red Clover (Trifolium pratense) Breeding.</title>
        <authorList>
            <person name="Istvanek J."/>
            <person name="Dluhosova J."/>
            <person name="Dluhos P."/>
            <person name="Patkova L."/>
            <person name="Nedelnik J."/>
            <person name="Repkova J."/>
        </authorList>
    </citation>
    <scope>NUCLEOTIDE SEQUENCE [LARGE SCALE GENOMIC DNA]</scope>
    <source>
        <strain evidence="17">cv. Tatra</strain>
        <tissue evidence="16">Young leaves</tissue>
    </source>
</reference>
<dbReference type="ExpressionAtlas" id="A0A2K3NQC2">
    <property type="expression patterns" value="baseline"/>
</dbReference>
<evidence type="ECO:0000256" key="6">
    <source>
        <dbReference type="ARBA" id="ARBA00022801"/>
    </source>
</evidence>
<reference evidence="16 17" key="1">
    <citation type="journal article" date="2014" name="Am. J. Bot.">
        <title>Genome assembly and annotation for red clover (Trifolium pratense; Fabaceae).</title>
        <authorList>
            <person name="Istvanek J."/>
            <person name="Jaros M."/>
            <person name="Krenek A."/>
            <person name="Repkova J."/>
        </authorList>
    </citation>
    <scope>NUCLEOTIDE SEQUENCE [LARGE SCALE GENOMIC DNA]</scope>
    <source>
        <strain evidence="17">cv. Tatra</strain>
        <tissue evidence="16">Young leaves</tissue>
    </source>
</reference>
<evidence type="ECO:0000256" key="9">
    <source>
        <dbReference type="ARBA" id="ARBA00023204"/>
    </source>
</evidence>
<keyword evidence="16" id="KW-0347">Helicase</keyword>
<dbReference type="InterPro" id="IPR000330">
    <property type="entry name" value="SNF2_N"/>
</dbReference>
<dbReference type="InterPro" id="IPR020838">
    <property type="entry name" value="DBINO"/>
</dbReference>
<dbReference type="STRING" id="57577.A0A2K3NQC2"/>
<dbReference type="Pfam" id="PF00271">
    <property type="entry name" value="Helicase_C"/>
    <property type="match status" value="1"/>
</dbReference>
<keyword evidence="4" id="KW-0547">Nucleotide-binding</keyword>
<evidence type="ECO:0000313" key="17">
    <source>
        <dbReference type="Proteomes" id="UP000236291"/>
    </source>
</evidence>
<evidence type="ECO:0000256" key="3">
    <source>
        <dbReference type="ARBA" id="ARBA00019805"/>
    </source>
</evidence>
<dbReference type="InterPro" id="IPR038718">
    <property type="entry name" value="SNF2-like_sf"/>
</dbReference>
<comment type="subunit">
    <text evidence="11">Component of the INO80 chromatin-remodeling complex.</text>
</comment>
<dbReference type="GO" id="GO:0042393">
    <property type="term" value="F:histone binding"/>
    <property type="evidence" value="ECO:0007669"/>
    <property type="project" value="TreeGrafter"/>
</dbReference>
<sequence>MDHRTYSTLFNLQSLVNFELPEQDDDFEYYGNSSQDESRNIRGGAIDNNGNGNVSGRDLNLLKKRRLSRNSENEEKSGFDGTRMMEERYRSMLGDHIKKYKRRFKGASSNTGSNPVAVPFVKSNNGLKAPKLGNERRRGLRDEETISEWINNSNAQKPGNFLDTDFIQQRRTDRVMYEPASMYIGDGIAYKIPPIYDKLAATVNLPSLSDIHIEDFYLKGTLDLGSLAEMMASDKRSENRNRAGMGETISQYESLQARLKDTPASNSTHKFSLKISDADLNSSIPEGAAGSIKRYILSEGGILQVYYVKVLEKGDTYEIIERSLPKKQKIMKDPALIEKEEMEKLGRIWVKMKVSRSLKWTRTASIRTRKLARDMLLFWKRIDKEMLEVRRREEKEAAEALRHEQELREAKRQQQRLNFLIQQTELYSHFMQNKSISSEALSMADESTNDENALINSLADGSNGEEDPEEVELKKEALKAAQEAVSKQKMLTSAFDTECLRLRQAGESDSLQPEVSGASNIDLKTPSTMPVASTVRTPELFNGILKDYQLKGLQWLVNCYEQGLNGILADEMGLGKTIQAMVFLAHLAEEKNIWGPFLIVAPASVLNNWNEELERFCPELKILPYWGGLSERTVLRKSMNPKDLYRREAKFHILITSYQLLVADEKYFRRVKWQYMVLDEAQAIKSANSIRWKTLLSFNCRNRLLLTGTPVQNNMAELWALLHFIMPTLFDSHEQFNEWFSKGIENHAEHGGTLNEHQLNRLGLIGKAEWSAASKMLAQGRYYDRDMVLWGTHVPQRHSIIKPFMLRRVKKDVISELTSKTEITVHCKLSSRQQAFYQAIKNKISLAELFDSNRGQLNEKKILNLMNIVIQLRKVCNHPELFERSEGSTYLYFGEIPNSLPPPPFGELEDVYYSGGHNPISYEIPKLVYQEIMRSSETLGSAVGHEDMHVKSGTFGFTHLMDLSPQEVTFLVTGSFMERLLFSMMRWEQKFINEVVEFLTETIDDDLECNYLEKDKVRTVTRMLLVPSRSETKFLQNRLPTGPSHSPFEALVVPHQERILSNARLLHSAYTYIPQSRAPPIGAHCSDRNFYYKMTEELHDPWVKRLFVGFARTSDCNGPRKPDGSHHLIQEIDSEQPVCKPALQLTHSIFGSSPPMRNFDPAKLLTDSGKLQTLDILLKRLRAGNHRVLLFAQMTKMLNILEDYMNYRKYKYFRLDGSTSIQDRRDMVRDFQHR</sequence>
<dbReference type="GO" id="GO:0004386">
    <property type="term" value="F:helicase activity"/>
    <property type="evidence" value="ECO:0007669"/>
    <property type="project" value="UniProtKB-KW"/>
</dbReference>
<dbReference type="EC" id="3.6.4.-" evidence="11"/>
<dbReference type="Gene3D" id="3.40.50.10810">
    <property type="entry name" value="Tandem AAA-ATPase domain"/>
    <property type="match status" value="1"/>
</dbReference>
<dbReference type="AlphaFoldDB" id="A0A2K3NQC2"/>
<dbReference type="InterPro" id="IPR001650">
    <property type="entry name" value="Helicase_C-like"/>
</dbReference>
<dbReference type="GO" id="GO:0016887">
    <property type="term" value="F:ATP hydrolysis activity"/>
    <property type="evidence" value="ECO:0007669"/>
    <property type="project" value="TreeGrafter"/>
</dbReference>
<dbReference type="SMART" id="SM00487">
    <property type="entry name" value="DEXDc"/>
    <property type="match status" value="1"/>
</dbReference>
<dbReference type="GO" id="GO:0006281">
    <property type="term" value="P:DNA repair"/>
    <property type="evidence" value="ECO:0007669"/>
    <property type="project" value="UniProtKB-UniRule"/>
</dbReference>
<feature type="region of interest" description="Disordered" evidence="13">
    <location>
        <begin position="26"/>
        <end position="58"/>
    </location>
</feature>
<feature type="domain" description="Helicase ATP-binding" evidence="14">
    <location>
        <begin position="557"/>
        <end position="728"/>
    </location>
</feature>
<keyword evidence="6 11" id="KW-0378">Hydrolase</keyword>
<evidence type="ECO:0000256" key="10">
    <source>
        <dbReference type="ARBA" id="ARBA00023242"/>
    </source>
</evidence>
<evidence type="ECO:0000256" key="8">
    <source>
        <dbReference type="ARBA" id="ARBA00023125"/>
    </source>
</evidence>
<evidence type="ECO:0000259" key="14">
    <source>
        <dbReference type="PROSITE" id="PS51192"/>
    </source>
</evidence>
<dbReference type="GO" id="GO:0006338">
    <property type="term" value="P:chromatin remodeling"/>
    <property type="evidence" value="ECO:0007669"/>
    <property type="project" value="UniProtKB-UniRule"/>
</dbReference>
<comment type="catalytic activity">
    <reaction evidence="11">
        <text>ATP + H2O = ADP + phosphate + H(+)</text>
        <dbReference type="Rhea" id="RHEA:13065"/>
        <dbReference type="ChEBI" id="CHEBI:15377"/>
        <dbReference type="ChEBI" id="CHEBI:15378"/>
        <dbReference type="ChEBI" id="CHEBI:30616"/>
        <dbReference type="ChEBI" id="CHEBI:43474"/>
        <dbReference type="ChEBI" id="CHEBI:456216"/>
    </reaction>
</comment>
<dbReference type="GO" id="GO:0005524">
    <property type="term" value="F:ATP binding"/>
    <property type="evidence" value="ECO:0007669"/>
    <property type="project" value="UniProtKB-UniRule"/>
</dbReference>
<comment type="caution">
    <text evidence="16">The sequence shown here is derived from an EMBL/GenBank/DDBJ whole genome shotgun (WGS) entry which is preliminary data.</text>
</comment>
<keyword evidence="7 11" id="KW-0067">ATP-binding</keyword>
<comment type="subcellular location">
    <subcellularLocation>
        <location evidence="1 11">Nucleus</location>
    </subcellularLocation>
</comment>
<evidence type="ECO:0000256" key="11">
    <source>
        <dbReference type="RuleBase" id="RU368001"/>
    </source>
</evidence>